<keyword evidence="1" id="KW-0418">Kinase</keyword>
<dbReference type="EMBL" id="CM007648">
    <property type="protein sequence ID" value="ONM22749.1"/>
    <property type="molecule type" value="Genomic_DNA"/>
</dbReference>
<organism evidence="1">
    <name type="scientific">Zea mays</name>
    <name type="common">Maize</name>
    <dbReference type="NCBI Taxonomy" id="4577"/>
    <lineage>
        <taxon>Eukaryota</taxon>
        <taxon>Viridiplantae</taxon>
        <taxon>Streptophyta</taxon>
        <taxon>Embryophyta</taxon>
        <taxon>Tracheophyta</taxon>
        <taxon>Spermatophyta</taxon>
        <taxon>Magnoliopsida</taxon>
        <taxon>Liliopsida</taxon>
        <taxon>Poales</taxon>
        <taxon>Poaceae</taxon>
        <taxon>PACMAD clade</taxon>
        <taxon>Panicoideae</taxon>
        <taxon>Andropogonodae</taxon>
        <taxon>Andropogoneae</taxon>
        <taxon>Tripsacinae</taxon>
        <taxon>Zea</taxon>
    </lineage>
</organism>
<name>A0A1D6ESS1_MAIZE</name>
<sequence>MGVCGGALTPCAGKHVLGGCSPSIYGGHPSLLACTIVCLSSLAFDGCLVTLLLVSLPQLFSRSLIKSSHLLPGLRDHGPLSWTSSFLHLAFFPPWRIPPLTGRWRPSFGSLDVSP</sequence>
<evidence type="ECO:0000313" key="1">
    <source>
        <dbReference type="EMBL" id="ONM22749.1"/>
    </source>
</evidence>
<accession>A0A1D6ESS1</accession>
<dbReference type="AlphaFoldDB" id="A0A1D6ESS1"/>
<reference evidence="1" key="1">
    <citation type="submission" date="2015-12" db="EMBL/GenBank/DDBJ databases">
        <title>Update maize B73 reference genome by single molecule sequencing technologies.</title>
        <authorList>
            <consortium name="Maize Genome Sequencing Project"/>
            <person name="Ware D."/>
        </authorList>
    </citation>
    <scope>NUCLEOTIDE SEQUENCE [LARGE SCALE GENOMIC DNA]</scope>
    <source>
        <tissue evidence="1">Seedling</tissue>
    </source>
</reference>
<gene>
    <name evidence="1" type="ORF">ZEAMMB73_Zm00001d006084</name>
</gene>
<protein>
    <submittedName>
        <fullName evidence="1">Uridine kinase</fullName>
    </submittedName>
</protein>
<proteinExistence type="predicted"/>
<keyword evidence="1" id="KW-0808">Transferase</keyword>
<dbReference type="GO" id="GO:0016301">
    <property type="term" value="F:kinase activity"/>
    <property type="evidence" value="ECO:0007669"/>
    <property type="project" value="UniProtKB-KW"/>
</dbReference>